<sequence>MKTYSLVFFAFFLLVLNQASDLMSSDSVIRVKPRSTGIKPVTTKIVFKSVDGGRTWQDITEGLPNYSGEKGFVIGGGFATNNGFYLRTGDGLFFDKQNSTVPDWTKKILSGNHVGIFPGKTGLLAFNYDDGQILQATNEKKDWLPVYRNFQPKDVLTFFEADKGTVFIGTNTGLFKLVDAGKAWKQVFSASKGVRKLAESGGVLMGLTQKGIIRSTDNGDHWNLVTTEGDHGIDIQRINGGFAAITESTERRFRVRTSHDDGITWQTIDAGLPIHVFNIVEVGGNLFCSHSKGISGSSDNGKTWKLLLPLIDRSIFTLSVSGNVIYATRNLGGC</sequence>
<feature type="chain" id="PRO_5045362636" evidence="1">
    <location>
        <begin position="20"/>
        <end position="334"/>
    </location>
</feature>
<evidence type="ECO:0000313" key="3">
    <source>
        <dbReference type="Proteomes" id="UP000613030"/>
    </source>
</evidence>
<dbReference type="Gene3D" id="2.130.10.10">
    <property type="entry name" value="YVTN repeat-like/Quinoprotein amine dehydrogenase"/>
    <property type="match status" value="2"/>
</dbReference>
<keyword evidence="1" id="KW-0732">Signal</keyword>
<evidence type="ECO:0000256" key="1">
    <source>
        <dbReference type="SAM" id="SignalP"/>
    </source>
</evidence>
<dbReference type="InterPro" id="IPR015943">
    <property type="entry name" value="WD40/YVTN_repeat-like_dom_sf"/>
</dbReference>
<proteinExistence type="predicted"/>
<dbReference type="RefSeq" id="WP_202014387.1">
    <property type="nucleotide sequence ID" value="NZ_JAERRB010000012.1"/>
</dbReference>
<keyword evidence="3" id="KW-1185">Reference proteome</keyword>
<dbReference type="EMBL" id="JAERRB010000012">
    <property type="protein sequence ID" value="MBL0744636.1"/>
    <property type="molecule type" value="Genomic_DNA"/>
</dbReference>
<feature type="signal peptide" evidence="1">
    <location>
        <begin position="1"/>
        <end position="19"/>
    </location>
</feature>
<reference evidence="2 3" key="1">
    <citation type="submission" date="2021-01" db="EMBL/GenBank/DDBJ databases">
        <title>Chryseolinea sp. Jin1 Genome sequencing and assembly.</title>
        <authorList>
            <person name="Kim I."/>
        </authorList>
    </citation>
    <scope>NUCLEOTIDE SEQUENCE [LARGE SCALE GENOMIC DNA]</scope>
    <source>
        <strain evidence="2 3">Jin1</strain>
    </source>
</reference>
<comment type="caution">
    <text evidence="2">The sequence shown here is derived from an EMBL/GenBank/DDBJ whole genome shotgun (WGS) entry which is preliminary data.</text>
</comment>
<accession>A0ABS1L274</accession>
<evidence type="ECO:0000313" key="2">
    <source>
        <dbReference type="EMBL" id="MBL0744636.1"/>
    </source>
</evidence>
<dbReference type="SUPFAM" id="SSF110296">
    <property type="entry name" value="Oligoxyloglucan reducing end-specific cellobiohydrolase"/>
    <property type="match status" value="2"/>
</dbReference>
<gene>
    <name evidence="2" type="ORF">JI741_25610</name>
</gene>
<dbReference type="CDD" id="cd15482">
    <property type="entry name" value="Sialidase_non-viral"/>
    <property type="match status" value="1"/>
</dbReference>
<organism evidence="2 3">
    <name type="scientific">Chryseolinea lacunae</name>
    <dbReference type="NCBI Taxonomy" id="2801331"/>
    <lineage>
        <taxon>Bacteria</taxon>
        <taxon>Pseudomonadati</taxon>
        <taxon>Bacteroidota</taxon>
        <taxon>Cytophagia</taxon>
        <taxon>Cytophagales</taxon>
        <taxon>Fulvivirgaceae</taxon>
        <taxon>Chryseolinea</taxon>
    </lineage>
</organism>
<name>A0ABS1L274_9BACT</name>
<dbReference type="Proteomes" id="UP000613030">
    <property type="component" value="Unassembled WGS sequence"/>
</dbReference>
<protein>
    <submittedName>
        <fullName evidence="2">Exo-alpha-sialidase</fullName>
    </submittedName>
</protein>